<dbReference type="InterPro" id="IPR004652">
    <property type="entry name" value="DusB-like"/>
</dbReference>
<feature type="active site" description="Proton donor" evidence="12">
    <location>
        <position position="101"/>
    </location>
</feature>
<feature type="binding site" evidence="13">
    <location>
        <position position="71"/>
    </location>
    <ligand>
        <name>FMN</name>
        <dbReference type="ChEBI" id="CHEBI:58210"/>
    </ligand>
</feature>
<accession>A0A953JF00</accession>
<evidence type="ECO:0000256" key="10">
    <source>
        <dbReference type="ARBA" id="ARBA00048802"/>
    </source>
</evidence>
<reference evidence="15" key="1">
    <citation type="journal article" date="2021" name="bioRxiv">
        <title>Unraveling nitrogen, sulfur and carbon metabolic pathways and microbial community transcriptional responses to substrate deprivation and toxicity stresses in a bioreactor mimicking anoxic brackish coastal sediment conditions.</title>
        <authorList>
            <person name="Martins P.D."/>
            <person name="Echeveste M.J."/>
            <person name="Arshad A."/>
            <person name="Kurth J."/>
            <person name="Ouboter H."/>
            <person name="Jetten M.S.M."/>
            <person name="Welte C.U."/>
        </authorList>
    </citation>
    <scope>NUCLEOTIDE SEQUENCE</scope>
    <source>
        <strain evidence="15">MAG_39</strain>
    </source>
</reference>
<dbReference type="Proteomes" id="UP000705867">
    <property type="component" value="Unassembled WGS sequence"/>
</dbReference>
<evidence type="ECO:0000256" key="9">
    <source>
        <dbReference type="ARBA" id="ARBA00048205"/>
    </source>
</evidence>
<evidence type="ECO:0000256" key="5">
    <source>
        <dbReference type="ARBA" id="ARBA00022694"/>
    </source>
</evidence>
<proteinExistence type="inferred from homology"/>
<comment type="caution">
    <text evidence="15">The sequence shown here is derived from an EMBL/GenBank/DDBJ whole genome shotgun (WGS) entry which is preliminary data.</text>
</comment>
<keyword evidence="8 11" id="KW-0560">Oxidoreductase</keyword>
<evidence type="ECO:0000256" key="12">
    <source>
        <dbReference type="PIRSR" id="PIRSR006621-1"/>
    </source>
</evidence>
<name>A0A953JF00_9BACT</name>
<feature type="binding site" evidence="13">
    <location>
        <position position="170"/>
    </location>
    <ligand>
        <name>FMN</name>
        <dbReference type="ChEBI" id="CHEBI:58210"/>
    </ligand>
</feature>
<dbReference type="InterPro" id="IPR001269">
    <property type="entry name" value="DUS_fam"/>
</dbReference>
<feature type="binding site" evidence="13">
    <location>
        <position position="140"/>
    </location>
    <ligand>
        <name>FMN</name>
        <dbReference type="ChEBI" id="CHEBI:58210"/>
    </ligand>
</feature>
<evidence type="ECO:0000256" key="11">
    <source>
        <dbReference type="PIRNR" id="PIRNR006621"/>
    </source>
</evidence>
<comment type="cofactor">
    <cofactor evidence="11 13">
        <name>FMN</name>
        <dbReference type="ChEBI" id="CHEBI:58210"/>
    </cofactor>
</comment>
<sequence>MLTIGTVVLPSPCLLAPLAGVSDLPFRTVNRSFGCAFAFAEMISARALVYQNRNTATMLSSLPADKPLGVQLLGNDPEVMKKALEILRNHEFDLLDINAACPVGKVTGRGEGASLLRDSKALAELVRTVVAHSPVPVTLKIRAGWDDTSLNAREVALRTQEAGISGLFLHGRTRAQGYSGRVNYRIIREVKEALDIPVIASGDALSPRLIKKMFDETGCDGVAIARGALGNPWIFREVDPYLRNGTLLPRPEGEEIARTMQTHLDLCIDHYGEGVGTLVFRKFFAWYVRGIADIKVLKEKAFRATTREQMLGIIREAGDTREPVYYSAHYR</sequence>
<evidence type="ECO:0000256" key="13">
    <source>
        <dbReference type="PIRSR" id="PIRSR006621-2"/>
    </source>
</evidence>
<evidence type="ECO:0000256" key="8">
    <source>
        <dbReference type="ARBA" id="ARBA00023002"/>
    </source>
</evidence>
<protein>
    <recommendedName>
        <fullName evidence="11">tRNA-dihydrouridine synthase</fullName>
        <ecNumber evidence="11">1.3.1.-</ecNumber>
    </recommendedName>
</protein>
<keyword evidence="3 11" id="KW-0285">Flavoprotein</keyword>
<comment type="similarity">
    <text evidence="11">Belongs to the dus family.</text>
</comment>
<dbReference type="Pfam" id="PF01207">
    <property type="entry name" value="Dus"/>
    <property type="match status" value="1"/>
</dbReference>
<keyword evidence="7" id="KW-0694">RNA-binding</keyword>
<comment type="catalytic activity">
    <reaction evidence="10">
        <text>a 5,6-dihydrouridine in tRNA + NAD(+) = a uridine in tRNA + NADH + H(+)</text>
        <dbReference type="Rhea" id="RHEA:54452"/>
        <dbReference type="Rhea" id="RHEA-COMP:13339"/>
        <dbReference type="Rhea" id="RHEA-COMP:13887"/>
        <dbReference type="ChEBI" id="CHEBI:15378"/>
        <dbReference type="ChEBI" id="CHEBI:57540"/>
        <dbReference type="ChEBI" id="CHEBI:57945"/>
        <dbReference type="ChEBI" id="CHEBI:65315"/>
        <dbReference type="ChEBI" id="CHEBI:74443"/>
    </reaction>
</comment>
<reference evidence="15" key="2">
    <citation type="submission" date="2021-08" db="EMBL/GenBank/DDBJ databases">
        <authorList>
            <person name="Dalcin Martins P."/>
        </authorList>
    </citation>
    <scope>NUCLEOTIDE SEQUENCE</scope>
    <source>
        <strain evidence="15">MAG_39</strain>
    </source>
</reference>
<feature type="binding site" evidence="13">
    <location>
        <begin position="225"/>
        <end position="226"/>
    </location>
    <ligand>
        <name>FMN</name>
        <dbReference type="ChEBI" id="CHEBI:58210"/>
    </ligand>
</feature>
<evidence type="ECO:0000256" key="4">
    <source>
        <dbReference type="ARBA" id="ARBA00022643"/>
    </source>
</evidence>
<dbReference type="SUPFAM" id="SSF51395">
    <property type="entry name" value="FMN-linked oxidoreductases"/>
    <property type="match status" value="1"/>
</dbReference>
<dbReference type="GO" id="GO:0017150">
    <property type="term" value="F:tRNA dihydrouridine synthase activity"/>
    <property type="evidence" value="ECO:0007669"/>
    <property type="project" value="InterPro"/>
</dbReference>
<dbReference type="CDD" id="cd02801">
    <property type="entry name" value="DUS_like_FMN"/>
    <property type="match status" value="1"/>
</dbReference>
<keyword evidence="2" id="KW-0820">tRNA-binding</keyword>
<dbReference type="NCBIfam" id="TIGR00737">
    <property type="entry name" value="nifR3_yhdG"/>
    <property type="match status" value="1"/>
</dbReference>
<keyword evidence="6" id="KW-0521">NADP</keyword>
<feature type="domain" description="DUS-like FMN-binding" evidence="14">
    <location>
        <begin position="14"/>
        <end position="310"/>
    </location>
</feature>
<dbReference type="InterPro" id="IPR024036">
    <property type="entry name" value="tRNA-dHydroUridine_Synthase_C"/>
</dbReference>
<dbReference type="PIRSF" id="PIRSF006621">
    <property type="entry name" value="Dus"/>
    <property type="match status" value="1"/>
</dbReference>
<gene>
    <name evidence="15" type="primary">dusB</name>
    <name evidence="15" type="ORF">K8I29_09955</name>
</gene>
<dbReference type="PANTHER" id="PTHR45846:SF1">
    <property type="entry name" value="TRNA-DIHYDROURIDINE(47) SYNTHASE [NAD(P)(+)]-LIKE"/>
    <property type="match status" value="1"/>
</dbReference>
<dbReference type="GO" id="GO:0000049">
    <property type="term" value="F:tRNA binding"/>
    <property type="evidence" value="ECO:0007669"/>
    <property type="project" value="UniProtKB-KW"/>
</dbReference>
<comment type="catalytic activity">
    <reaction evidence="9">
        <text>a 5,6-dihydrouridine in tRNA + NADP(+) = a uridine in tRNA + NADPH + H(+)</text>
        <dbReference type="Rhea" id="RHEA:23624"/>
        <dbReference type="Rhea" id="RHEA-COMP:13339"/>
        <dbReference type="Rhea" id="RHEA-COMP:13887"/>
        <dbReference type="ChEBI" id="CHEBI:15378"/>
        <dbReference type="ChEBI" id="CHEBI:57783"/>
        <dbReference type="ChEBI" id="CHEBI:58349"/>
        <dbReference type="ChEBI" id="CHEBI:65315"/>
        <dbReference type="ChEBI" id="CHEBI:74443"/>
    </reaction>
</comment>
<evidence type="ECO:0000256" key="6">
    <source>
        <dbReference type="ARBA" id="ARBA00022857"/>
    </source>
</evidence>
<evidence type="ECO:0000259" key="14">
    <source>
        <dbReference type="Pfam" id="PF01207"/>
    </source>
</evidence>
<evidence type="ECO:0000313" key="15">
    <source>
        <dbReference type="EMBL" id="MBZ0156516.1"/>
    </source>
</evidence>
<dbReference type="InterPro" id="IPR013785">
    <property type="entry name" value="Aldolase_TIM"/>
</dbReference>
<keyword evidence="13" id="KW-0547">Nucleotide-binding</keyword>
<evidence type="ECO:0000313" key="16">
    <source>
        <dbReference type="Proteomes" id="UP000705867"/>
    </source>
</evidence>
<organism evidence="15 16">
    <name type="scientific">Candidatus Nitrobium versatile</name>
    <dbReference type="NCBI Taxonomy" id="2884831"/>
    <lineage>
        <taxon>Bacteria</taxon>
        <taxon>Pseudomonadati</taxon>
        <taxon>Nitrospirota</taxon>
        <taxon>Nitrospiria</taxon>
        <taxon>Nitrospirales</taxon>
        <taxon>Nitrospiraceae</taxon>
        <taxon>Candidatus Nitrobium</taxon>
    </lineage>
</organism>
<dbReference type="EC" id="1.3.1.-" evidence="11"/>
<dbReference type="GO" id="GO:0050660">
    <property type="term" value="F:flavin adenine dinucleotide binding"/>
    <property type="evidence" value="ECO:0007669"/>
    <property type="project" value="InterPro"/>
</dbReference>
<comment type="function">
    <text evidence="1 11">Catalyzes the synthesis of 5,6-dihydrouridine (D), a modified base found in the D-loop of most tRNAs, via the reduction of the C5-C6 double bond in target uridines.</text>
</comment>
<dbReference type="EMBL" id="JAIOIV010000076">
    <property type="protein sequence ID" value="MBZ0156516.1"/>
    <property type="molecule type" value="Genomic_DNA"/>
</dbReference>
<evidence type="ECO:0000256" key="7">
    <source>
        <dbReference type="ARBA" id="ARBA00022884"/>
    </source>
</evidence>
<dbReference type="AlphaFoldDB" id="A0A953JF00"/>
<dbReference type="InterPro" id="IPR035587">
    <property type="entry name" value="DUS-like_FMN-bd"/>
</dbReference>
<keyword evidence="4 11" id="KW-0288">FMN</keyword>
<keyword evidence="5 11" id="KW-0819">tRNA processing</keyword>
<evidence type="ECO:0000256" key="3">
    <source>
        <dbReference type="ARBA" id="ARBA00022630"/>
    </source>
</evidence>
<dbReference type="Gene3D" id="1.10.1200.80">
    <property type="entry name" value="Putative flavin oxidoreducatase, domain 2"/>
    <property type="match status" value="1"/>
</dbReference>
<evidence type="ECO:0000256" key="1">
    <source>
        <dbReference type="ARBA" id="ARBA00002790"/>
    </source>
</evidence>
<dbReference type="PANTHER" id="PTHR45846">
    <property type="entry name" value="TRNA-DIHYDROURIDINE(47) SYNTHASE [NAD(P)(+)]-LIKE"/>
    <property type="match status" value="1"/>
</dbReference>
<evidence type="ECO:0000256" key="2">
    <source>
        <dbReference type="ARBA" id="ARBA00022555"/>
    </source>
</evidence>
<dbReference type="Gene3D" id="3.20.20.70">
    <property type="entry name" value="Aldolase class I"/>
    <property type="match status" value="1"/>
</dbReference>